<dbReference type="GeneID" id="89976680"/>
<feature type="transmembrane region" description="Helical" evidence="9">
    <location>
        <begin position="223"/>
        <end position="243"/>
    </location>
</feature>
<sequence>MDFPNAENHERKPNPRDDGGHETAPTSNTQMIMDEDKKENVDTPVSREAETSKESTTTNSKKGLQFWLILVALSFTSLLTSLEATITSTALPSIIADLGGGDLFIWTANGYFLAMTALLPLYGQLANLFGRRWPTISAAAIFILGSGICGGTTSIEMLITGRVVQGVGASGIGVLVEMIVCDLVPLRQRGNYMAVVMGLIAIGTAVGPFIGGLIVDSPAGWRWVFWLNLPIGGVALVLLFVFLRVTWNRNTSYVTRLTSIDWVGNFILVGSTSSVLIALSWAGAVYTWSSYHVLVPLAIGLAGLALFVMFEGSRFPSQPTMPLHLMANRTSATAYILTLLHGIVTMWTIYFLPVYFQGVLGSSPSYSGVQLLPSILVLMPFAALGGVALSKFGVYRPFHVAGFALIALSFGLFNLLDSNSSTGAWVGYQAIGAAGVGLVVPTLLPAVMAPLTERDTALATSTWAFLRSFGVIWGTAIPAAIFNNRFDELATTTITDTFIRSQVVNGKAYSHATAAFLHTLSETTREEFIAVLNQSLRRTWQVGIGFAALGLALVFLEKDVPLRQELETEFGMEKKPTIRTAYEEDGNVK</sequence>
<dbReference type="AlphaFoldDB" id="A0AAV9MYQ1"/>
<feature type="transmembrane region" description="Helical" evidence="9">
    <location>
        <begin position="397"/>
        <end position="416"/>
    </location>
</feature>
<keyword evidence="6 9" id="KW-0472">Membrane</keyword>
<dbReference type="PANTHER" id="PTHR23501">
    <property type="entry name" value="MAJOR FACILITATOR SUPERFAMILY"/>
    <property type="match status" value="1"/>
</dbReference>
<dbReference type="Pfam" id="PF07690">
    <property type="entry name" value="MFS_1"/>
    <property type="match status" value="1"/>
</dbReference>
<feature type="transmembrane region" description="Helical" evidence="9">
    <location>
        <begin position="192"/>
        <end position="211"/>
    </location>
</feature>
<dbReference type="Gene3D" id="1.20.1250.20">
    <property type="entry name" value="MFS general substrate transporter like domains"/>
    <property type="match status" value="1"/>
</dbReference>
<feature type="transmembrane region" description="Helical" evidence="9">
    <location>
        <begin position="167"/>
        <end position="185"/>
    </location>
</feature>
<evidence type="ECO:0000256" key="5">
    <source>
        <dbReference type="ARBA" id="ARBA00022989"/>
    </source>
</evidence>
<evidence type="ECO:0000256" key="8">
    <source>
        <dbReference type="SAM" id="MobiDB-lite"/>
    </source>
</evidence>
<evidence type="ECO:0000256" key="2">
    <source>
        <dbReference type="ARBA" id="ARBA00008335"/>
    </source>
</evidence>
<feature type="compositionally biased region" description="Basic and acidic residues" evidence="8">
    <location>
        <begin position="34"/>
        <end position="53"/>
    </location>
</feature>
<evidence type="ECO:0000256" key="6">
    <source>
        <dbReference type="ARBA" id="ARBA00023136"/>
    </source>
</evidence>
<evidence type="ECO:0000313" key="11">
    <source>
        <dbReference type="EMBL" id="KAK5046060.1"/>
    </source>
</evidence>
<feature type="transmembrane region" description="Helical" evidence="9">
    <location>
        <begin position="371"/>
        <end position="390"/>
    </location>
</feature>
<dbReference type="PRINTS" id="PR01036">
    <property type="entry name" value="TCRTETB"/>
</dbReference>
<dbReference type="InterPro" id="IPR020846">
    <property type="entry name" value="MFS_dom"/>
</dbReference>
<proteinExistence type="inferred from homology"/>
<dbReference type="RefSeq" id="XP_064701659.1">
    <property type="nucleotide sequence ID" value="XM_064852062.1"/>
</dbReference>
<dbReference type="Gene3D" id="1.20.1720.10">
    <property type="entry name" value="Multidrug resistance protein D"/>
    <property type="match status" value="1"/>
</dbReference>
<dbReference type="EMBL" id="JAVRRD010000032">
    <property type="protein sequence ID" value="KAK5046060.1"/>
    <property type="molecule type" value="Genomic_DNA"/>
</dbReference>
<comment type="similarity">
    <text evidence="2">Belongs to the major facilitator superfamily.</text>
</comment>
<feature type="compositionally biased region" description="Basic and acidic residues" evidence="8">
    <location>
        <begin position="7"/>
        <end position="21"/>
    </location>
</feature>
<feature type="transmembrane region" description="Helical" evidence="9">
    <location>
        <begin position="428"/>
        <end position="451"/>
    </location>
</feature>
<dbReference type="PANTHER" id="PTHR23501:SF187">
    <property type="entry name" value="MAJOR FACILITATOR SUPERFAMILY (MFS) PROFILE DOMAIN-CONTAINING PROTEIN"/>
    <property type="match status" value="1"/>
</dbReference>
<evidence type="ECO:0000259" key="10">
    <source>
        <dbReference type="PROSITE" id="PS50850"/>
    </source>
</evidence>
<feature type="transmembrane region" description="Helical" evidence="9">
    <location>
        <begin position="66"/>
        <end position="91"/>
    </location>
</feature>
<evidence type="ECO:0000256" key="7">
    <source>
        <dbReference type="ARBA" id="ARBA00023180"/>
    </source>
</evidence>
<feature type="transmembrane region" description="Helical" evidence="9">
    <location>
        <begin position="103"/>
        <end position="123"/>
    </location>
</feature>
<feature type="transmembrane region" description="Helical" evidence="9">
    <location>
        <begin position="290"/>
        <end position="310"/>
    </location>
</feature>
<dbReference type="CDD" id="cd17502">
    <property type="entry name" value="MFS_Azr1_MDR_like"/>
    <property type="match status" value="1"/>
</dbReference>
<feature type="transmembrane region" description="Helical" evidence="9">
    <location>
        <begin position="135"/>
        <end position="155"/>
    </location>
</feature>
<feature type="transmembrane region" description="Helical" evidence="9">
    <location>
        <begin position="331"/>
        <end position="351"/>
    </location>
</feature>
<dbReference type="InterPro" id="IPR011701">
    <property type="entry name" value="MFS"/>
</dbReference>
<gene>
    <name evidence="11" type="ORF">LTR84_008517</name>
</gene>
<protein>
    <recommendedName>
        <fullName evidence="10">Major facilitator superfamily (MFS) profile domain-containing protein</fullName>
    </recommendedName>
</protein>
<dbReference type="InterPro" id="IPR036259">
    <property type="entry name" value="MFS_trans_sf"/>
</dbReference>
<keyword evidence="3" id="KW-0813">Transport</keyword>
<keyword evidence="12" id="KW-1185">Reference proteome</keyword>
<comment type="subcellular location">
    <subcellularLocation>
        <location evidence="1">Membrane</location>
        <topology evidence="1">Multi-pass membrane protein</topology>
    </subcellularLocation>
</comment>
<keyword evidence="4 9" id="KW-0812">Transmembrane</keyword>
<feature type="transmembrane region" description="Helical" evidence="9">
    <location>
        <begin position="463"/>
        <end position="482"/>
    </location>
</feature>
<dbReference type="Proteomes" id="UP001358417">
    <property type="component" value="Unassembled WGS sequence"/>
</dbReference>
<dbReference type="SUPFAM" id="SSF103473">
    <property type="entry name" value="MFS general substrate transporter"/>
    <property type="match status" value="1"/>
</dbReference>
<comment type="caution">
    <text evidence="11">The sequence shown here is derived from an EMBL/GenBank/DDBJ whole genome shotgun (WGS) entry which is preliminary data.</text>
</comment>
<evidence type="ECO:0000256" key="1">
    <source>
        <dbReference type="ARBA" id="ARBA00004141"/>
    </source>
</evidence>
<evidence type="ECO:0000256" key="4">
    <source>
        <dbReference type="ARBA" id="ARBA00022692"/>
    </source>
</evidence>
<name>A0AAV9MYQ1_9EURO</name>
<feature type="transmembrane region" description="Helical" evidence="9">
    <location>
        <begin position="263"/>
        <end position="284"/>
    </location>
</feature>
<feature type="region of interest" description="Disordered" evidence="8">
    <location>
        <begin position="1"/>
        <end position="56"/>
    </location>
</feature>
<evidence type="ECO:0000313" key="12">
    <source>
        <dbReference type="Proteomes" id="UP001358417"/>
    </source>
</evidence>
<keyword evidence="5 9" id="KW-1133">Transmembrane helix</keyword>
<dbReference type="PROSITE" id="PS50850">
    <property type="entry name" value="MFS"/>
    <property type="match status" value="1"/>
</dbReference>
<feature type="transmembrane region" description="Helical" evidence="9">
    <location>
        <begin position="539"/>
        <end position="556"/>
    </location>
</feature>
<reference evidence="11 12" key="1">
    <citation type="submission" date="2023-08" db="EMBL/GenBank/DDBJ databases">
        <title>Black Yeasts Isolated from many extreme environments.</title>
        <authorList>
            <person name="Coleine C."/>
            <person name="Stajich J.E."/>
            <person name="Selbmann L."/>
        </authorList>
    </citation>
    <scope>NUCLEOTIDE SEQUENCE [LARGE SCALE GENOMIC DNA]</scope>
    <source>
        <strain evidence="11 12">CCFEE 5792</strain>
    </source>
</reference>
<dbReference type="GO" id="GO:0022857">
    <property type="term" value="F:transmembrane transporter activity"/>
    <property type="evidence" value="ECO:0007669"/>
    <property type="project" value="InterPro"/>
</dbReference>
<accession>A0AAV9MYQ1</accession>
<dbReference type="GO" id="GO:0005886">
    <property type="term" value="C:plasma membrane"/>
    <property type="evidence" value="ECO:0007669"/>
    <property type="project" value="TreeGrafter"/>
</dbReference>
<keyword evidence="7" id="KW-0325">Glycoprotein</keyword>
<evidence type="ECO:0000256" key="3">
    <source>
        <dbReference type="ARBA" id="ARBA00022448"/>
    </source>
</evidence>
<evidence type="ECO:0000256" key="9">
    <source>
        <dbReference type="SAM" id="Phobius"/>
    </source>
</evidence>
<feature type="domain" description="Major facilitator superfamily (MFS) profile" evidence="10">
    <location>
        <begin position="69"/>
        <end position="525"/>
    </location>
</feature>
<organism evidence="11 12">
    <name type="scientific">Exophiala bonariae</name>
    <dbReference type="NCBI Taxonomy" id="1690606"/>
    <lineage>
        <taxon>Eukaryota</taxon>
        <taxon>Fungi</taxon>
        <taxon>Dikarya</taxon>
        <taxon>Ascomycota</taxon>
        <taxon>Pezizomycotina</taxon>
        <taxon>Eurotiomycetes</taxon>
        <taxon>Chaetothyriomycetidae</taxon>
        <taxon>Chaetothyriales</taxon>
        <taxon>Herpotrichiellaceae</taxon>
        <taxon>Exophiala</taxon>
    </lineage>
</organism>